<dbReference type="Gene3D" id="3.40.50.300">
    <property type="entry name" value="P-loop containing nucleotide triphosphate hydrolases"/>
    <property type="match status" value="1"/>
</dbReference>
<name>A0A061DQ07_THECC</name>
<dbReference type="Pfam" id="PF00005">
    <property type="entry name" value="ABC_tran"/>
    <property type="match status" value="1"/>
</dbReference>
<dbReference type="Proteomes" id="UP000026915">
    <property type="component" value="Chromosome 1"/>
</dbReference>
<feature type="transmembrane region" description="Helical" evidence="8">
    <location>
        <begin position="286"/>
        <end position="306"/>
    </location>
</feature>
<feature type="compositionally biased region" description="Basic and acidic residues" evidence="7">
    <location>
        <begin position="18"/>
        <end position="27"/>
    </location>
</feature>
<dbReference type="HOGENOM" id="CLU_000604_57_7_1"/>
<dbReference type="PANTHER" id="PTHR48042">
    <property type="entry name" value="ABC TRANSPORTER G FAMILY MEMBER 11"/>
    <property type="match status" value="1"/>
</dbReference>
<feature type="transmembrane region" description="Helical" evidence="8">
    <location>
        <begin position="326"/>
        <end position="353"/>
    </location>
</feature>
<keyword evidence="12" id="KW-1185">Reference proteome</keyword>
<dbReference type="SUPFAM" id="SSF52540">
    <property type="entry name" value="P-loop containing nucleoside triphosphate hydrolases"/>
    <property type="match status" value="2"/>
</dbReference>
<dbReference type="InterPro" id="IPR003439">
    <property type="entry name" value="ABC_transporter-like_ATP-bd"/>
</dbReference>
<evidence type="ECO:0000259" key="10">
    <source>
        <dbReference type="Pfam" id="PF01061"/>
    </source>
</evidence>
<keyword evidence="3" id="KW-0813">Transport</keyword>
<evidence type="ECO:0000313" key="12">
    <source>
        <dbReference type="Proteomes" id="UP000026915"/>
    </source>
</evidence>
<keyword evidence="5 8" id="KW-1133">Transmembrane helix</keyword>
<feature type="transmembrane region" description="Helical" evidence="8">
    <location>
        <begin position="362"/>
        <end position="384"/>
    </location>
</feature>
<feature type="transmembrane region" description="Helical" evidence="8">
    <location>
        <begin position="390"/>
        <end position="413"/>
    </location>
</feature>
<dbReference type="InParanoid" id="A0A061DQ07"/>
<dbReference type="CDD" id="cd00882">
    <property type="entry name" value="Ras_like_GTPase"/>
    <property type="match status" value="1"/>
</dbReference>
<sequence length="535" mass="59592">MDSSGNVPRWTPSPARSPQKEPEPADHDDSEVQSIVSEEDNKKLSKMATNFPFSTGFTRSSNPPPDSGIHGVPSLRIEMEPVDCTTQGDGIFLTWTDLLVTVSGGKKGPRAILQGLTGYAQPGEVLAIMGPSGCGKSTLLDALAEQFFATNGFPCPVLRNPSDHYLRTINKDFDEDIEQGKGSINTEKVIDTLVKSYKSSEIWKQVEQHVLKISQNRGGPLEKKGSQASFITQSIVLTKRSFVNMYRDLGYYWLRLAIYIALCLCVGTIFYDIGLTFGSIQARGSMLMFVAAFLTFMAIGGFPSFVEDMKIFGRERLNGHYGVGAFVIGNTFSSIPYLFLISLIPGALAYYLVGLQKSFEHFAYFVILLFTCMMLVESLMMTVASIVPDFLMGIITGAGIQGVMMLNGGFFRLPDDLPKPFWRYPMYYIAFHKYANQGFYKNEFQGLTFPNNQAGRPPTITGDEILRNFWQVEMGYSKWIDIAILFGMVVIYRLMFWGIIKTVEKVKPLIKAYMAVKSVTPTQSSQISENPLSNP</sequence>
<gene>
    <name evidence="11" type="ORF">TCM_001058</name>
</gene>
<comment type="similarity">
    <text evidence="2">Belongs to the ABC transporter superfamily. ABCG family. Eye pigment precursor importer (TC 3.A.1.204) subfamily.</text>
</comment>
<keyword evidence="6 8" id="KW-0472">Membrane</keyword>
<dbReference type="OMA" id="STICEHE"/>
<dbReference type="GO" id="GO:0140359">
    <property type="term" value="F:ABC-type transporter activity"/>
    <property type="evidence" value="ECO:0007669"/>
    <property type="project" value="InterPro"/>
</dbReference>
<protein>
    <submittedName>
        <fullName evidence="11">White-brown complex protein 11</fullName>
    </submittedName>
</protein>
<feature type="region of interest" description="Disordered" evidence="7">
    <location>
        <begin position="1"/>
        <end position="44"/>
    </location>
</feature>
<proteinExistence type="inferred from homology"/>
<dbReference type="InterPro" id="IPR013525">
    <property type="entry name" value="ABC2_TM"/>
</dbReference>
<evidence type="ECO:0000256" key="3">
    <source>
        <dbReference type="ARBA" id="ARBA00022448"/>
    </source>
</evidence>
<evidence type="ECO:0000256" key="8">
    <source>
        <dbReference type="SAM" id="Phobius"/>
    </source>
</evidence>
<keyword evidence="4 8" id="KW-0812">Transmembrane</keyword>
<dbReference type="GO" id="GO:0055085">
    <property type="term" value="P:transmembrane transport"/>
    <property type="evidence" value="ECO:0000318"/>
    <property type="project" value="GO_Central"/>
</dbReference>
<dbReference type="eggNOG" id="KOG0061">
    <property type="taxonomic scope" value="Eukaryota"/>
</dbReference>
<comment type="subcellular location">
    <subcellularLocation>
        <location evidence="1">Membrane</location>
        <topology evidence="1">Multi-pass membrane protein</topology>
    </subcellularLocation>
</comment>
<accession>A0A061DQ07</accession>
<evidence type="ECO:0000256" key="2">
    <source>
        <dbReference type="ARBA" id="ARBA00005814"/>
    </source>
</evidence>
<dbReference type="EMBL" id="CM001879">
    <property type="protein sequence ID" value="EOX92038.1"/>
    <property type="molecule type" value="Genomic_DNA"/>
</dbReference>
<dbReference type="AlphaFoldDB" id="A0A061DQ07"/>
<dbReference type="GO" id="GO:0005524">
    <property type="term" value="F:ATP binding"/>
    <property type="evidence" value="ECO:0007669"/>
    <property type="project" value="InterPro"/>
</dbReference>
<dbReference type="GO" id="GO:0016887">
    <property type="term" value="F:ATP hydrolysis activity"/>
    <property type="evidence" value="ECO:0007669"/>
    <property type="project" value="InterPro"/>
</dbReference>
<dbReference type="InterPro" id="IPR052215">
    <property type="entry name" value="Plant_ABCG"/>
</dbReference>
<evidence type="ECO:0000259" key="9">
    <source>
        <dbReference type="Pfam" id="PF00005"/>
    </source>
</evidence>
<feature type="transmembrane region" description="Helical" evidence="8">
    <location>
        <begin position="479"/>
        <end position="500"/>
    </location>
</feature>
<organism evidence="11 12">
    <name type="scientific">Theobroma cacao</name>
    <name type="common">Cacao</name>
    <name type="synonym">Cocoa</name>
    <dbReference type="NCBI Taxonomy" id="3641"/>
    <lineage>
        <taxon>Eukaryota</taxon>
        <taxon>Viridiplantae</taxon>
        <taxon>Streptophyta</taxon>
        <taxon>Embryophyta</taxon>
        <taxon>Tracheophyta</taxon>
        <taxon>Spermatophyta</taxon>
        <taxon>Magnoliopsida</taxon>
        <taxon>eudicotyledons</taxon>
        <taxon>Gunneridae</taxon>
        <taxon>Pentapetalae</taxon>
        <taxon>rosids</taxon>
        <taxon>malvids</taxon>
        <taxon>Malvales</taxon>
        <taxon>Malvaceae</taxon>
        <taxon>Byttnerioideae</taxon>
        <taxon>Theobroma</taxon>
    </lineage>
</organism>
<evidence type="ECO:0000256" key="7">
    <source>
        <dbReference type="SAM" id="MobiDB-lite"/>
    </source>
</evidence>
<feature type="domain" description="ABC-2 type transporter transmembrane" evidence="10">
    <location>
        <begin position="233"/>
        <end position="444"/>
    </location>
</feature>
<evidence type="ECO:0000256" key="5">
    <source>
        <dbReference type="ARBA" id="ARBA00022989"/>
    </source>
</evidence>
<dbReference type="InterPro" id="IPR027417">
    <property type="entry name" value="P-loop_NTPase"/>
</dbReference>
<dbReference type="GO" id="GO:0005886">
    <property type="term" value="C:plasma membrane"/>
    <property type="evidence" value="ECO:0000318"/>
    <property type="project" value="GO_Central"/>
</dbReference>
<dbReference type="GO" id="GO:0022857">
    <property type="term" value="F:transmembrane transporter activity"/>
    <property type="evidence" value="ECO:0000318"/>
    <property type="project" value="GO_Central"/>
</dbReference>
<feature type="transmembrane region" description="Helical" evidence="8">
    <location>
        <begin position="252"/>
        <end position="274"/>
    </location>
</feature>
<reference evidence="11 12" key="1">
    <citation type="journal article" date="2013" name="Genome Biol.">
        <title>The genome sequence of the most widely cultivated cacao type and its use to identify candidate genes regulating pod color.</title>
        <authorList>
            <person name="Motamayor J.C."/>
            <person name="Mockaitis K."/>
            <person name="Schmutz J."/>
            <person name="Haiminen N."/>
            <person name="Iii D.L."/>
            <person name="Cornejo O."/>
            <person name="Findley S.D."/>
            <person name="Zheng P."/>
            <person name="Utro F."/>
            <person name="Royaert S."/>
            <person name="Saski C."/>
            <person name="Jenkins J."/>
            <person name="Podicheti R."/>
            <person name="Zhao M."/>
            <person name="Scheffler B.E."/>
            <person name="Stack J.C."/>
            <person name="Feltus F.A."/>
            <person name="Mustiga G.M."/>
            <person name="Amores F."/>
            <person name="Phillips W."/>
            <person name="Marelli J.P."/>
            <person name="May G.D."/>
            <person name="Shapiro H."/>
            <person name="Ma J."/>
            <person name="Bustamante C.D."/>
            <person name="Schnell R.J."/>
            <person name="Main D."/>
            <person name="Gilbert D."/>
            <person name="Parida L."/>
            <person name="Kuhn D.N."/>
        </authorList>
    </citation>
    <scope>NUCLEOTIDE SEQUENCE [LARGE SCALE GENOMIC DNA]</scope>
    <source>
        <strain evidence="12">cv. Matina 1-6</strain>
    </source>
</reference>
<dbReference type="Pfam" id="PF01061">
    <property type="entry name" value="ABC2_membrane"/>
    <property type="match status" value="1"/>
</dbReference>
<dbReference type="PANTHER" id="PTHR48042:SF19">
    <property type="entry name" value="OS09G0472100 PROTEIN"/>
    <property type="match status" value="1"/>
</dbReference>
<evidence type="ECO:0000256" key="6">
    <source>
        <dbReference type="ARBA" id="ARBA00023136"/>
    </source>
</evidence>
<evidence type="ECO:0000256" key="1">
    <source>
        <dbReference type="ARBA" id="ARBA00004141"/>
    </source>
</evidence>
<evidence type="ECO:0000256" key="4">
    <source>
        <dbReference type="ARBA" id="ARBA00022692"/>
    </source>
</evidence>
<dbReference type="Gramene" id="EOX92038">
    <property type="protein sequence ID" value="EOX92038"/>
    <property type="gene ID" value="TCM_001058"/>
</dbReference>
<feature type="domain" description="ABC transporter" evidence="9">
    <location>
        <begin position="113"/>
        <end position="152"/>
    </location>
</feature>
<evidence type="ECO:0000313" key="11">
    <source>
        <dbReference type="EMBL" id="EOX92038.1"/>
    </source>
</evidence>